<evidence type="ECO:0000313" key="2">
    <source>
        <dbReference type="EMBL" id="SDC43424.1"/>
    </source>
</evidence>
<proteinExistence type="predicted"/>
<evidence type="ECO:0000313" key="3">
    <source>
        <dbReference type="Proteomes" id="UP000199501"/>
    </source>
</evidence>
<feature type="region of interest" description="Disordered" evidence="1">
    <location>
        <begin position="102"/>
        <end position="126"/>
    </location>
</feature>
<feature type="compositionally biased region" description="Pro residues" evidence="1">
    <location>
        <begin position="108"/>
        <end position="120"/>
    </location>
</feature>
<protein>
    <recommendedName>
        <fullName evidence="4">Asp23 family, cell envelope-related function</fullName>
    </recommendedName>
</protein>
<evidence type="ECO:0008006" key="4">
    <source>
        <dbReference type="Google" id="ProtNLM"/>
    </source>
</evidence>
<organism evidence="2 3">
    <name type="scientific">Actinokineospora iranica</name>
    <dbReference type="NCBI Taxonomy" id="1271860"/>
    <lineage>
        <taxon>Bacteria</taxon>
        <taxon>Bacillati</taxon>
        <taxon>Actinomycetota</taxon>
        <taxon>Actinomycetes</taxon>
        <taxon>Pseudonocardiales</taxon>
        <taxon>Pseudonocardiaceae</taxon>
        <taxon>Actinokineospora</taxon>
    </lineage>
</organism>
<reference evidence="3" key="1">
    <citation type="submission" date="2016-10" db="EMBL/GenBank/DDBJ databases">
        <authorList>
            <person name="Varghese N."/>
            <person name="Submissions S."/>
        </authorList>
    </citation>
    <scope>NUCLEOTIDE SEQUENCE [LARGE SCALE GENOMIC DNA]</scope>
    <source>
        <strain evidence="3">IBRC-M 10403</strain>
    </source>
</reference>
<dbReference type="STRING" id="1271860.SAMN05216174_102108"/>
<dbReference type="RefSeq" id="WP_228771413.1">
    <property type="nucleotide sequence ID" value="NZ_FMZZ01000002.1"/>
</dbReference>
<accession>A0A1G6LJS8</accession>
<evidence type="ECO:0000256" key="1">
    <source>
        <dbReference type="SAM" id="MobiDB-lite"/>
    </source>
</evidence>
<sequence>MAPPARPTDHPPDRLSATADAVGAAVLGHPAVVRLDGGAFGTVATHLPGRRVVGVQLGGPGDTVTVSVVLALGAAIPEVGDQLRERVRAVAGPVPVDVHVNDVEPLPVESPPTEPVPVRAPPREPP</sequence>
<keyword evidence="3" id="KW-1185">Reference proteome</keyword>
<dbReference type="AlphaFoldDB" id="A0A1G6LJS8"/>
<gene>
    <name evidence="2" type="ORF">SAMN05216174_102108</name>
</gene>
<dbReference type="EMBL" id="FMZZ01000002">
    <property type="protein sequence ID" value="SDC43424.1"/>
    <property type="molecule type" value="Genomic_DNA"/>
</dbReference>
<dbReference type="Proteomes" id="UP000199501">
    <property type="component" value="Unassembled WGS sequence"/>
</dbReference>
<name>A0A1G6LJS8_9PSEU</name>